<protein>
    <recommendedName>
        <fullName evidence="4">Amino acid permease-associated region</fullName>
    </recommendedName>
</protein>
<keyword evidence="1" id="KW-0472">Membrane</keyword>
<sequence length="411" mass="40479">MTVTHRSGAVVLVLGASLGAGVLAGFTPAAALAGPLAPLALLVAGIAALCCATASAAAPATTGHLHVRAQLGPWPARITAAARLTSAAGVGAAVAHAVAATAAPQHRLPLALALLACVTALGGRWPARATRLLTGFVVVALLLVVVVCLAVAPPANPVVLGAELGIEGVMGAASVLFLVFTGYERITEAGDPALAGPLRRFAAPAGVLLSLLLAAALWFALRHQLGDARLALSRAPLRDALLVADGGWLLPVLGLAALAAGVQVLVFVLAGARRALAGLVESGDLPKVRGRWTPHLAASGLALVAVLALTPTQALAVGACASLFHGCFTSAATRVMLQDDGGGAARAACLGLGLSVLLAMGAPADALAVVGAALALGTGLLGYAAHTGAKRAAARADSAPESRDDGVLRPR</sequence>
<dbReference type="STRING" id="446462.Amir_1355"/>
<evidence type="ECO:0000313" key="2">
    <source>
        <dbReference type="EMBL" id="ACU35307.1"/>
    </source>
</evidence>
<feature type="transmembrane region" description="Helical" evidence="1">
    <location>
        <begin position="248"/>
        <end position="271"/>
    </location>
</feature>
<proteinExistence type="predicted"/>
<dbReference type="EMBL" id="CP001630">
    <property type="protein sequence ID" value="ACU35307.1"/>
    <property type="molecule type" value="Genomic_DNA"/>
</dbReference>
<feature type="transmembrane region" description="Helical" evidence="1">
    <location>
        <begin position="201"/>
        <end position="221"/>
    </location>
</feature>
<dbReference type="KEGG" id="ami:Amir_1355"/>
<feature type="transmembrane region" description="Helical" evidence="1">
    <location>
        <begin position="292"/>
        <end position="309"/>
    </location>
</feature>
<keyword evidence="3" id="KW-1185">Reference proteome</keyword>
<evidence type="ECO:0000313" key="3">
    <source>
        <dbReference type="Proteomes" id="UP000002213"/>
    </source>
</evidence>
<evidence type="ECO:0008006" key="4">
    <source>
        <dbReference type="Google" id="ProtNLM"/>
    </source>
</evidence>
<dbReference type="AlphaFoldDB" id="C6W9E4"/>
<evidence type="ECO:0000256" key="1">
    <source>
        <dbReference type="SAM" id="Phobius"/>
    </source>
</evidence>
<accession>C6W9E4</accession>
<feature type="transmembrane region" description="Helical" evidence="1">
    <location>
        <begin position="40"/>
        <end position="60"/>
    </location>
</feature>
<name>C6W9E4_ACTMD</name>
<dbReference type="Proteomes" id="UP000002213">
    <property type="component" value="Chromosome"/>
</dbReference>
<dbReference type="Gene3D" id="1.20.1740.10">
    <property type="entry name" value="Amino acid/polyamine transporter I"/>
    <property type="match status" value="1"/>
</dbReference>
<reference evidence="2 3" key="1">
    <citation type="journal article" date="2009" name="Stand. Genomic Sci.">
        <title>Complete genome sequence of Actinosynnema mirum type strain (101).</title>
        <authorList>
            <person name="Land M."/>
            <person name="Lapidus A."/>
            <person name="Mayilraj S."/>
            <person name="Chen F."/>
            <person name="Copeland A."/>
            <person name="Del Rio T.G."/>
            <person name="Nolan M."/>
            <person name="Lucas S."/>
            <person name="Tice H."/>
            <person name="Cheng J.F."/>
            <person name="Chertkov O."/>
            <person name="Bruce D."/>
            <person name="Goodwin L."/>
            <person name="Pitluck S."/>
            <person name="Rohde M."/>
            <person name="Goker M."/>
            <person name="Pati A."/>
            <person name="Ivanova N."/>
            <person name="Mavromatis K."/>
            <person name="Chen A."/>
            <person name="Palaniappan K."/>
            <person name="Hauser L."/>
            <person name="Chang Y.J."/>
            <person name="Jeffries C.C."/>
            <person name="Brettin T."/>
            <person name="Detter J.C."/>
            <person name="Han C."/>
            <person name="Chain P."/>
            <person name="Tindall B.J."/>
            <person name="Bristow J."/>
            <person name="Eisen J.A."/>
            <person name="Markowitz V."/>
            <person name="Hugenholtz P."/>
            <person name="Kyrpides N.C."/>
            <person name="Klenk H.P."/>
        </authorList>
    </citation>
    <scope>NUCLEOTIDE SEQUENCE [LARGE SCALE GENOMIC DNA]</scope>
    <source>
        <strain evidence="3">ATCC 29888 / DSM 43827 / JCM 3225 / NBRC 14064 / NCIMB 13271 / NRRL B-12336 / IMRU 3971 / 101</strain>
    </source>
</reference>
<dbReference type="eggNOG" id="COG0531">
    <property type="taxonomic scope" value="Bacteria"/>
</dbReference>
<feature type="transmembrane region" description="Helical" evidence="1">
    <location>
        <begin position="158"/>
        <end position="180"/>
    </location>
</feature>
<gene>
    <name evidence="2" type="ordered locus">Amir_1355</name>
</gene>
<keyword evidence="1" id="KW-1133">Transmembrane helix</keyword>
<dbReference type="HOGENOM" id="CLU_007946_15_12_11"/>
<feature type="transmembrane region" description="Helical" evidence="1">
    <location>
        <begin position="132"/>
        <end position="152"/>
    </location>
</feature>
<feature type="transmembrane region" description="Helical" evidence="1">
    <location>
        <begin position="108"/>
        <end position="125"/>
    </location>
</feature>
<feature type="transmembrane region" description="Helical" evidence="1">
    <location>
        <begin position="81"/>
        <end position="102"/>
    </location>
</feature>
<keyword evidence="1" id="KW-0812">Transmembrane</keyword>
<organism evidence="2 3">
    <name type="scientific">Actinosynnema mirum (strain ATCC 29888 / DSM 43827 / JCM 3225 / NBRC 14064 / NCIMB 13271 / NRRL B-12336 / IMRU 3971 / 101)</name>
    <dbReference type="NCBI Taxonomy" id="446462"/>
    <lineage>
        <taxon>Bacteria</taxon>
        <taxon>Bacillati</taxon>
        <taxon>Actinomycetota</taxon>
        <taxon>Actinomycetes</taxon>
        <taxon>Pseudonocardiales</taxon>
        <taxon>Pseudonocardiaceae</taxon>
        <taxon>Actinosynnema</taxon>
    </lineage>
</organism>
<feature type="transmembrane region" description="Helical" evidence="1">
    <location>
        <begin position="366"/>
        <end position="385"/>
    </location>
</feature>